<proteinExistence type="inferred from homology"/>
<evidence type="ECO:0000313" key="11">
    <source>
        <dbReference type="EMBL" id="KOX78339.1"/>
    </source>
</evidence>
<evidence type="ECO:0000256" key="7">
    <source>
        <dbReference type="ARBA" id="ARBA00029791"/>
    </source>
</evidence>
<keyword evidence="11" id="KW-0328">Glycosyltransferase</keyword>
<evidence type="ECO:0000256" key="1">
    <source>
        <dbReference type="ARBA" id="ARBA00004477"/>
    </source>
</evidence>
<protein>
    <recommendedName>
        <fullName evidence="9">Dolichol-phosphate mannose synthase subunit 3</fullName>
    </recommendedName>
    <alternativeName>
        <fullName evidence="8">Dolichyl-phosphate beta-D-mannosyltransferase subunit 3</fullName>
    </alternativeName>
    <alternativeName>
        <fullName evidence="7">Mannose-P-dolichol synthase subunit 3</fullName>
    </alternativeName>
</protein>
<evidence type="ECO:0000256" key="8">
    <source>
        <dbReference type="ARBA" id="ARBA00032612"/>
    </source>
</evidence>
<dbReference type="GO" id="GO:0033185">
    <property type="term" value="C:dolichol-phosphate-mannose synthase complex"/>
    <property type="evidence" value="ECO:0007669"/>
    <property type="project" value="TreeGrafter"/>
</dbReference>
<evidence type="ECO:0000256" key="5">
    <source>
        <dbReference type="ARBA" id="ARBA00022989"/>
    </source>
</evidence>
<comment type="similarity">
    <text evidence="2">Belongs to the DPM3 family.</text>
</comment>
<dbReference type="OrthoDB" id="2014333at2759"/>
<dbReference type="PANTHER" id="PTHR16433:SF0">
    <property type="entry name" value="DOLICHOL-PHOSPHATE MANNOSYLTRANSFERASE SUBUNIT 3"/>
    <property type="match status" value="1"/>
</dbReference>
<keyword evidence="4" id="KW-0256">Endoplasmic reticulum</keyword>
<evidence type="ECO:0000256" key="3">
    <source>
        <dbReference type="ARBA" id="ARBA00022692"/>
    </source>
</evidence>
<dbReference type="AlphaFoldDB" id="A0A0M9A906"/>
<dbReference type="PANTHER" id="PTHR16433">
    <property type="entry name" value="DOLICHOL-PHOSPHATE MANNOSYLTRANSFERASE SUBUNIT 3"/>
    <property type="match status" value="1"/>
</dbReference>
<dbReference type="Proteomes" id="UP000053105">
    <property type="component" value="Unassembled WGS sequence"/>
</dbReference>
<name>A0A0M9A906_9HYME</name>
<dbReference type="EMBL" id="KQ435724">
    <property type="protein sequence ID" value="KOX78339.1"/>
    <property type="molecule type" value="Genomic_DNA"/>
</dbReference>
<evidence type="ECO:0000256" key="4">
    <source>
        <dbReference type="ARBA" id="ARBA00022824"/>
    </source>
</evidence>
<dbReference type="InterPro" id="IPR013174">
    <property type="entry name" value="DPM3"/>
</dbReference>
<keyword evidence="3 10" id="KW-0812">Transmembrane</keyword>
<evidence type="ECO:0000313" key="12">
    <source>
        <dbReference type="Proteomes" id="UP000053105"/>
    </source>
</evidence>
<keyword evidence="5 10" id="KW-1133">Transmembrane helix</keyword>
<evidence type="ECO:0000256" key="10">
    <source>
        <dbReference type="SAM" id="Phobius"/>
    </source>
</evidence>
<evidence type="ECO:0000256" key="2">
    <source>
        <dbReference type="ARBA" id="ARBA00010430"/>
    </source>
</evidence>
<feature type="transmembrane region" description="Helical" evidence="10">
    <location>
        <begin position="105"/>
        <end position="129"/>
    </location>
</feature>
<dbReference type="GO" id="GO:0006506">
    <property type="term" value="P:GPI anchor biosynthetic process"/>
    <property type="evidence" value="ECO:0007669"/>
    <property type="project" value="TreeGrafter"/>
</dbReference>
<accession>A0A0M9A906</accession>
<feature type="transmembrane region" description="Helical" evidence="10">
    <location>
        <begin position="135"/>
        <end position="157"/>
    </location>
</feature>
<sequence>MMPSSCTINPYSHVYLIHLFVLKWSGSDFKLCTRLSESVQTNAILTKEVLKIGLFFGIMQAALTWSVCKFGTVNINCCIHCSDYLMSWKIQFATEDGWMTKLMEWLLFAVLFFSIWIAVISGNVNLHFIKEWKQFVLFLPPVALFVCGLYAAIVVLYRTFTFNNCEQAAMELQEQIEEARKDLQTKGIVLKCK</sequence>
<evidence type="ECO:0000256" key="6">
    <source>
        <dbReference type="ARBA" id="ARBA00023136"/>
    </source>
</evidence>
<comment type="subcellular location">
    <subcellularLocation>
        <location evidence="1">Endoplasmic reticulum membrane</location>
        <topology evidence="1">Multi-pass membrane protein</topology>
    </subcellularLocation>
</comment>
<reference evidence="11 12" key="1">
    <citation type="submission" date="2015-07" db="EMBL/GenBank/DDBJ databases">
        <title>The genome of Melipona quadrifasciata.</title>
        <authorList>
            <person name="Pan H."/>
            <person name="Kapheim K."/>
        </authorList>
    </citation>
    <scope>NUCLEOTIDE SEQUENCE [LARGE SCALE GENOMIC DNA]</scope>
    <source>
        <strain evidence="11">0111107301</strain>
        <tissue evidence="11">Whole body</tissue>
    </source>
</reference>
<keyword evidence="11" id="KW-0808">Transferase</keyword>
<dbReference type="GO" id="GO:0016757">
    <property type="term" value="F:glycosyltransferase activity"/>
    <property type="evidence" value="ECO:0007669"/>
    <property type="project" value="UniProtKB-KW"/>
</dbReference>
<dbReference type="STRING" id="166423.A0A0M9A906"/>
<keyword evidence="12" id="KW-1185">Reference proteome</keyword>
<organism evidence="11 12">
    <name type="scientific">Melipona quadrifasciata</name>
    <dbReference type="NCBI Taxonomy" id="166423"/>
    <lineage>
        <taxon>Eukaryota</taxon>
        <taxon>Metazoa</taxon>
        <taxon>Ecdysozoa</taxon>
        <taxon>Arthropoda</taxon>
        <taxon>Hexapoda</taxon>
        <taxon>Insecta</taxon>
        <taxon>Pterygota</taxon>
        <taxon>Neoptera</taxon>
        <taxon>Endopterygota</taxon>
        <taxon>Hymenoptera</taxon>
        <taxon>Apocrita</taxon>
        <taxon>Aculeata</taxon>
        <taxon>Apoidea</taxon>
        <taxon>Anthophila</taxon>
        <taxon>Apidae</taxon>
        <taxon>Melipona</taxon>
    </lineage>
</organism>
<evidence type="ECO:0000256" key="9">
    <source>
        <dbReference type="ARBA" id="ARBA00033176"/>
    </source>
</evidence>
<gene>
    <name evidence="11" type="ORF">WN51_07745</name>
</gene>
<dbReference type="Pfam" id="PF08285">
    <property type="entry name" value="DPM3"/>
    <property type="match status" value="1"/>
</dbReference>
<keyword evidence="6 10" id="KW-0472">Membrane</keyword>
<dbReference type="GO" id="GO:0005789">
    <property type="term" value="C:endoplasmic reticulum membrane"/>
    <property type="evidence" value="ECO:0007669"/>
    <property type="project" value="UniProtKB-SubCell"/>
</dbReference>